<feature type="compositionally biased region" description="Basic and acidic residues" evidence="1">
    <location>
        <begin position="90"/>
        <end position="107"/>
    </location>
</feature>
<protein>
    <submittedName>
        <fullName evidence="2">Uncharacterized protein</fullName>
    </submittedName>
</protein>
<evidence type="ECO:0000313" key="2">
    <source>
        <dbReference type="EMBL" id="KAL0268388.1"/>
    </source>
</evidence>
<dbReference type="EMBL" id="JARGDH010000005">
    <property type="protein sequence ID" value="KAL0268388.1"/>
    <property type="molecule type" value="Genomic_DNA"/>
</dbReference>
<sequence length="124" mass="13964">MLDGPQALVEPRSAYPAPLRFKEDDEMSELNQNESSDPNDPKPEVKENPLSNGQQESHSRHHSPVGNNRENHGSISRTQSPVRSRASLGQRDKEEDYDSEDSREGNTSRETVLPAGESRLRNRD</sequence>
<feature type="compositionally biased region" description="Polar residues" evidence="1">
    <location>
        <begin position="65"/>
        <end position="82"/>
    </location>
</feature>
<dbReference type="AlphaFoldDB" id="A0AAW2HEV9"/>
<name>A0AAW2HEV9_9NEOP</name>
<feature type="region of interest" description="Disordered" evidence="1">
    <location>
        <begin position="1"/>
        <end position="124"/>
    </location>
</feature>
<organism evidence="2">
    <name type="scientific">Menopon gallinae</name>
    <name type="common">poultry shaft louse</name>
    <dbReference type="NCBI Taxonomy" id="328185"/>
    <lineage>
        <taxon>Eukaryota</taxon>
        <taxon>Metazoa</taxon>
        <taxon>Ecdysozoa</taxon>
        <taxon>Arthropoda</taxon>
        <taxon>Hexapoda</taxon>
        <taxon>Insecta</taxon>
        <taxon>Pterygota</taxon>
        <taxon>Neoptera</taxon>
        <taxon>Paraneoptera</taxon>
        <taxon>Psocodea</taxon>
        <taxon>Troctomorpha</taxon>
        <taxon>Phthiraptera</taxon>
        <taxon>Amblycera</taxon>
        <taxon>Menoponidae</taxon>
        <taxon>Menopon</taxon>
    </lineage>
</organism>
<gene>
    <name evidence="2" type="ORF">PYX00_010350</name>
</gene>
<feature type="compositionally biased region" description="Polar residues" evidence="1">
    <location>
        <begin position="29"/>
        <end position="38"/>
    </location>
</feature>
<comment type="caution">
    <text evidence="2">The sequence shown here is derived from an EMBL/GenBank/DDBJ whole genome shotgun (WGS) entry which is preliminary data.</text>
</comment>
<accession>A0AAW2HEV9</accession>
<reference evidence="2" key="1">
    <citation type="journal article" date="2024" name="Gigascience">
        <title>Chromosome-level genome of the poultry shaft louse Menopon gallinae provides insight into the host-switching and adaptive evolution of parasitic lice.</title>
        <authorList>
            <person name="Xu Y."/>
            <person name="Ma L."/>
            <person name="Liu S."/>
            <person name="Liang Y."/>
            <person name="Liu Q."/>
            <person name="He Z."/>
            <person name="Tian L."/>
            <person name="Duan Y."/>
            <person name="Cai W."/>
            <person name="Li H."/>
            <person name="Song F."/>
        </authorList>
    </citation>
    <scope>NUCLEOTIDE SEQUENCE</scope>
    <source>
        <strain evidence="2">Cailab_2023a</strain>
    </source>
</reference>
<evidence type="ECO:0000256" key="1">
    <source>
        <dbReference type="SAM" id="MobiDB-lite"/>
    </source>
</evidence>
<proteinExistence type="predicted"/>